<evidence type="ECO:0000259" key="14">
    <source>
        <dbReference type="PROSITE" id="PS50950"/>
    </source>
</evidence>
<evidence type="ECO:0000256" key="12">
    <source>
        <dbReference type="PROSITE-ProRule" id="PRU00309"/>
    </source>
</evidence>
<dbReference type="GO" id="GO:0008270">
    <property type="term" value="F:zinc ion binding"/>
    <property type="evidence" value="ECO:0007669"/>
    <property type="project" value="UniProtKB-KW"/>
</dbReference>
<dbReference type="InterPro" id="IPR026516">
    <property type="entry name" value="THAP1/10"/>
</dbReference>
<name>A0A9J6E1I0_RHIMP</name>
<comment type="caution">
    <text evidence="15">The sequence shown here is derived from an EMBL/GenBank/DDBJ whole genome shotgun (WGS) entry which is preliminary data.</text>
</comment>
<evidence type="ECO:0000256" key="7">
    <source>
        <dbReference type="ARBA" id="ARBA00023054"/>
    </source>
</evidence>
<dbReference type="InterPro" id="IPR006612">
    <property type="entry name" value="THAP_Znf"/>
</dbReference>
<keyword evidence="7" id="KW-0175">Coiled coil</keyword>
<keyword evidence="11" id="KW-0131">Cell cycle</keyword>
<evidence type="ECO:0000256" key="1">
    <source>
        <dbReference type="ARBA" id="ARBA00004642"/>
    </source>
</evidence>
<keyword evidence="8 12" id="KW-0238">DNA-binding</keyword>
<comment type="similarity">
    <text evidence="2">Belongs to the THAP1 family.</text>
</comment>
<sequence length="244" mass="27278">MRRSSRRIRCPGLRRFLFARSLSEVLNERCRSSGTFSDFPATVFHCCGPLHVRLRPTMPTCFVPGCTNGYSNNKNNTDRHFFSAPKDETLRSLWNKAIPRADEELSTKSKVCDCHFHEQDIEKWYVHTINGNTVQTPRGKWSLVDGAIPSVFPNLPAYLSKPPPKKRKRRGGIPGAGRKNADAGDSFASFATRGAAPGFVLAKLVLECVIELERHNALVIAVVSDDAGNNRSMWKHVRISGTVR</sequence>
<keyword evidence="9" id="KW-0804">Transcription</keyword>
<dbReference type="PROSITE" id="PS50950">
    <property type="entry name" value="ZF_THAP"/>
    <property type="match status" value="1"/>
</dbReference>
<keyword evidence="4 12" id="KW-0863">Zinc-finger</keyword>
<dbReference type="Pfam" id="PF05485">
    <property type="entry name" value="THAP"/>
    <property type="match status" value="1"/>
</dbReference>
<protein>
    <recommendedName>
        <fullName evidence="14">THAP-type domain-containing protein</fullName>
    </recommendedName>
</protein>
<evidence type="ECO:0000256" key="2">
    <source>
        <dbReference type="ARBA" id="ARBA00006177"/>
    </source>
</evidence>
<evidence type="ECO:0000256" key="4">
    <source>
        <dbReference type="ARBA" id="ARBA00022771"/>
    </source>
</evidence>
<dbReference type="SUPFAM" id="SSF57716">
    <property type="entry name" value="Glucocorticoid receptor-like (DNA-binding domain)"/>
    <property type="match status" value="1"/>
</dbReference>
<dbReference type="EMBL" id="JABSTU010000006">
    <property type="protein sequence ID" value="KAH8028009.1"/>
    <property type="molecule type" value="Genomic_DNA"/>
</dbReference>
<comment type="subcellular location">
    <subcellularLocation>
        <location evidence="1">Nucleus</location>
        <location evidence="1">Nucleoplasm</location>
    </subcellularLocation>
</comment>
<evidence type="ECO:0000256" key="11">
    <source>
        <dbReference type="ARBA" id="ARBA00023306"/>
    </source>
</evidence>
<evidence type="ECO:0000256" key="3">
    <source>
        <dbReference type="ARBA" id="ARBA00022723"/>
    </source>
</evidence>
<keyword evidence="16" id="KW-1185">Reference proteome</keyword>
<organism evidence="15 16">
    <name type="scientific">Rhipicephalus microplus</name>
    <name type="common">Cattle tick</name>
    <name type="synonym">Boophilus microplus</name>
    <dbReference type="NCBI Taxonomy" id="6941"/>
    <lineage>
        <taxon>Eukaryota</taxon>
        <taxon>Metazoa</taxon>
        <taxon>Ecdysozoa</taxon>
        <taxon>Arthropoda</taxon>
        <taxon>Chelicerata</taxon>
        <taxon>Arachnida</taxon>
        <taxon>Acari</taxon>
        <taxon>Parasitiformes</taxon>
        <taxon>Ixodida</taxon>
        <taxon>Ixodoidea</taxon>
        <taxon>Ixodidae</taxon>
        <taxon>Rhipicephalinae</taxon>
        <taxon>Rhipicephalus</taxon>
        <taxon>Boophilus</taxon>
    </lineage>
</organism>
<accession>A0A9J6E1I0</accession>
<dbReference type="Gene3D" id="6.20.210.20">
    <property type="entry name" value="THAP domain"/>
    <property type="match status" value="1"/>
</dbReference>
<reference evidence="15" key="1">
    <citation type="journal article" date="2020" name="Cell">
        <title>Large-Scale Comparative Analyses of Tick Genomes Elucidate Their Genetic Diversity and Vector Capacities.</title>
        <authorList>
            <consortium name="Tick Genome and Microbiome Consortium (TIGMIC)"/>
            <person name="Jia N."/>
            <person name="Wang J."/>
            <person name="Shi W."/>
            <person name="Du L."/>
            <person name="Sun Y."/>
            <person name="Zhan W."/>
            <person name="Jiang J.F."/>
            <person name="Wang Q."/>
            <person name="Zhang B."/>
            <person name="Ji P."/>
            <person name="Bell-Sakyi L."/>
            <person name="Cui X.M."/>
            <person name="Yuan T.T."/>
            <person name="Jiang B.G."/>
            <person name="Yang W.F."/>
            <person name="Lam T.T."/>
            <person name="Chang Q.C."/>
            <person name="Ding S.J."/>
            <person name="Wang X.J."/>
            <person name="Zhu J.G."/>
            <person name="Ruan X.D."/>
            <person name="Zhao L."/>
            <person name="Wei J.T."/>
            <person name="Ye R.Z."/>
            <person name="Que T.C."/>
            <person name="Du C.H."/>
            <person name="Zhou Y.H."/>
            <person name="Cheng J.X."/>
            <person name="Dai P.F."/>
            <person name="Guo W.B."/>
            <person name="Han X.H."/>
            <person name="Huang E.J."/>
            <person name="Li L.F."/>
            <person name="Wei W."/>
            <person name="Gao Y.C."/>
            <person name="Liu J.Z."/>
            <person name="Shao H.Z."/>
            <person name="Wang X."/>
            <person name="Wang C.C."/>
            <person name="Yang T.C."/>
            <person name="Huo Q.B."/>
            <person name="Li W."/>
            <person name="Chen H.Y."/>
            <person name="Chen S.E."/>
            <person name="Zhou L.G."/>
            <person name="Ni X.B."/>
            <person name="Tian J.H."/>
            <person name="Sheng Y."/>
            <person name="Liu T."/>
            <person name="Pan Y.S."/>
            <person name="Xia L.Y."/>
            <person name="Li J."/>
            <person name="Zhao F."/>
            <person name="Cao W.C."/>
        </authorList>
    </citation>
    <scope>NUCLEOTIDE SEQUENCE</scope>
    <source>
        <strain evidence="15">Rmic-2018</strain>
    </source>
</reference>
<evidence type="ECO:0000256" key="6">
    <source>
        <dbReference type="ARBA" id="ARBA00023015"/>
    </source>
</evidence>
<dbReference type="GO" id="GO:0005654">
    <property type="term" value="C:nucleoplasm"/>
    <property type="evidence" value="ECO:0007669"/>
    <property type="project" value="UniProtKB-SubCell"/>
</dbReference>
<evidence type="ECO:0000256" key="10">
    <source>
        <dbReference type="ARBA" id="ARBA00023242"/>
    </source>
</evidence>
<dbReference type="GO" id="GO:0043565">
    <property type="term" value="F:sequence-specific DNA binding"/>
    <property type="evidence" value="ECO:0007669"/>
    <property type="project" value="InterPro"/>
</dbReference>
<evidence type="ECO:0000256" key="9">
    <source>
        <dbReference type="ARBA" id="ARBA00023163"/>
    </source>
</evidence>
<keyword evidence="10" id="KW-0539">Nucleus</keyword>
<dbReference type="InterPro" id="IPR038441">
    <property type="entry name" value="THAP_Znf_sf"/>
</dbReference>
<dbReference type="PANTHER" id="PTHR46600:SF1">
    <property type="entry name" value="THAP DOMAIN-CONTAINING PROTEIN 1"/>
    <property type="match status" value="1"/>
</dbReference>
<keyword evidence="3" id="KW-0479">Metal-binding</keyword>
<gene>
    <name evidence="15" type="ORF">HPB51_012595</name>
</gene>
<feature type="region of interest" description="Disordered" evidence="13">
    <location>
        <begin position="159"/>
        <end position="181"/>
    </location>
</feature>
<evidence type="ECO:0000256" key="8">
    <source>
        <dbReference type="ARBA" id="ARBA00023125"/>
    </source>
</evidence>
<dbReference type="AlphaFoldDB" id="A0A9J6E1I0"/>
<feature type="domain" description="THAP-type" evidence="14">
    <location>
        <begin position="58"/>
        <end position="152"/>
    </location>
</feature>
<evidence type="ECO:0000313" key="15">
    <source>
        <dbReference type="EMBL" id="KAH8028009.1"/>
    </source>
</evidence>
<proteinExistence type="inferred from homology"/>
<reference evidence="15" key="2">
    <citation type="submission" date="2021-09" db="EMBL/GenBank/DDBJ databases">
        <authorList>
            <person name="Jia N."/>
            <person name="Wang J."/>
            <person name="Shi W."/>
            <person name="Du L."/>
            <person name="Sun Y."/>
            <person name="Zhan W."/>
            <person name="Jiang J."/>
            <person name="Wang Q."/>
            <person name="Zhang B."/>
            <person name="Ji P."/>
            <person name="Sakyi L.B."/>
            <person name="Cui X."/>
            <person name="Yuan T."/>
            <person name="Jiang B."/>
            <person name="Yang W."/>
            <person name="Lam T.T.-Y."/>
            <person name="Chang Q."/>
            <person name="Ding S."/>
            <person name="Wang X."/>
            <person name="Zhu J."/>
            <person name="Ruan X."/>
            <person name="Zhao L."/>
            <person name="Wei J."/>
            <person name="Que T."/>
            <person name="Du C."/>
            <person name="Cheng J."/>
            <person name="Dai P."/>
            <person name="Han X."/>
            <person name="Huang E."/>
            <person name="Gao Y."/>
            <person name="Liu J."/>
            <person name="Shao H."/>
            <person name="Ye R."/>
            <person name="Li L."/>
            <person name="Wei W."/>
            <person name="Wang X."/>
            <person name="Wang C."/>
            <person name="Huo Q."/>
            <person name="Li W."/>
            <person name="Guo W."/>
            <person name="Chen H."/>
            <person name="Chen S."/>
            <person name="Zhou L."/>
            <person name="Zhou L."/>
            <person name="Ni X."/>
            <person name="Tian J."/>
            <person name="Zhou Y."/>
            <person name="Sheng Y."/>
            <person name="Liu T."/>
            <person name="Pan Y."/>
            <person name="Xia L."/>
            <person name="Li J."/>
            <person name="Zhao F."/>
            <person name="Cao W."/>
        </authorList>
    </citation>
    <scope>NUCLEOTIDE SEQUENCE</scope>
    <source>
        <strain evidence="15">Rmic-2018</strain>
        <tissue evidence="15">Larvae</tissue>
    </source>
</reference>
<evidence type="ECO:0000256" key="13">
    <source>
        <dbReference type="SAM" id="MobiDB-lite"/>
    </source>
</evidence>
<dbReference type="Proteomes" id="UP000821866">
    <property type="component" value="Chromosome 4"/>
</dbReference>
<keyword evidence="5" id="KW-0862">Zinc</keyword>
<evidence type="ECO:0000313" key="16">
    <source>
        <dbReference type="Proteomes" id="UP000821866"/>
    </source>
</evidence>
<dbReference type="SMART" id="SM00980">
    <property type="entry name" value="THAP"/>
    <property type="match status" value="1"/>
</dbReference>
<dbReference type="PANTHER" id="PTHR46600">
    <property type="entry name" value="THAP DOMAIN-CONTAINING"/>
    <property type="match status" value="1"/>
</dbReference>
<evidence type="ECO:0000256" key="5">
    <source>
        <dbReference type="ARBA" id="ARBA00022833"/>
    </source>
</evidence>
<keyword evidence="6" id="KW-0805">Transcription regulation</keyword>